<sequence>MVALYSATILLVVTCLYPSNCQTPDNICQSSAYRNLPTGLQNEHQCMVLERLQRDMQNEKLTRDRQFNSILTKLSRLDIKMQAGFHRVKDMPSANRARGFPALKDITVARNCYELKMSGLNLSGVYPLKLPSGYVVNVWCDMEMQGGGWTVIQRRYDGSVNFTRGWDDYAFGFGNVNSEFWLGNENIYYMLRNTNYTLRIDLLDWEDQHAWAQYDYFKVASEENKYKLTVNGFSGTAGDSLAYHNNMFFSTMDRDHDKWYASCSNKDQSGWWFNACSYASLNGIFHPNGEQNITPDGVITGITWFEWKQNLAYSMKRVEMKIKPRVALMAEAEGLIGGYD</sequence>
<evidence type="ECO:0000313" key="7">
    <source>
        <dbReference type="EMBL" id="KAK6189706.1"/>
    </source>
</evidence>
<dbReference type="InterPro" id="IPR014716">
    <property type="entry name" value="Fibrinogen_a/b/g_C_1"/>
</dbReference>
<dbReference type="FunFam" id="3.90.215.10:FF:000001">
    <property type="entry name" value="Tenascin isoform 1"/>
    <property type="match status" value="1"/>
</dbReference>
<evidence type="ECO:0000313" key="9">
    <source>
        <dbReference type="Proteomes" id="UP001347796"/>
    </source>
</evidence>
<reference evidence="7 9" key="1">
    <citation type="submission" date="2024-01" db="EMBL/GenBank/DDBJ databases">
        <title>The genome of the rayed Mediterranean limpet Patella caerulea (Linnaeus, 1758).</title>
        <authorList>
            <person name="Anh-Thu Weber A."/>
            <person name="Halstead-Nussloch G."/>
        </authorList>
    </citation>
    <scope>NUCLEOTIDE SEQUENCE [LARGE SCALE GENOMIC DNA]</scope>
    <source>
        <strain evidence="7">AATW-2023a</strain>
        <tissue evidence="7">Whole specimen</tissue>
    </source>
</reference>
<proteinExistence type="predicted"/>
<dbReference type="PANTHER" id="PTHR47221">
    <property type="entry name" value="FIBRINOGEN ALPHA CHAIN"/>
    <property type="match status" value="1"/>
</dbReference>
<comment type="subcellular location">
    <subcellularLocation>
        <location evidence="1">Secreted</location>
    </subcellularLocation>
</comment>
<dbReference type="InterPro" id="IPR036056">
    <property type="entry name" value="Fibrinogen-like_C"/>
</dbReference>
<dbReference type="Proteomes" id="UP001347796">
    <property type="component" value="Unassembled WGS sequence"/>
</dbReference>
<evidence type="ECO:0000259" key="6">
    <source>
        <dbReference type="PROSITE" id="PS51406"/>
    </source>
</evidence>
<dbReference type="PROSITE" id="PS51406">
    <property type="entry name" value="FIBRINOGEN_C_2"/>
    <property type="match status" value="1"/>
</dbReference>
<dbReference type="PROSITE" id="PS00514">
    <property type="entry name" value="FIBRINOGEN_C_1"/>
    <property type="match status" value="1"/>
</dbReference>
<dbReference type="EMBL" id="JAZGQO010000002">
    <property type="protein sequence ID" value="KAK6189727.1"/>
    <property type="molecule type" value="Genomic_DNA"/>
</dbReference>
<dbReference type="InterPro" id="IPR037579">
    <property type="entry name" value="FIB_ANG-like"/>
</dbReference>
<evidence type="ECO:0000256" key="5">
    <source>
        <dbReference type="SAM" id="SignalP"/>
    </source>
</evidence>
<dbReference type="GO" id="GO:0030674">
    <property type="term" value="F:protein-macromolecule adaptor activity"/>
    <property type="evidence" value="ECO:0007669"/>
    <property type="project" value="TreeGrafter"/>
</dbReference>
<comment type="caution">
    <text evidence="7">The sequence shown here is derived from an EMBL/GenBank/DDBJ whole genome shotgun (WGS) entry which is preliminary data.</text>
</comment>
<dbReference type="PANTHER" id="PTHR47221:SF5">
    <property type="entry name" value="FIBRINOGEN C-TERMINAL DOMAIN-CONTAINING PROTEIN"/>
    <property type="match status" value="1"/>
</dbReference>
<dbReference type="SUPFAM" id="SSF56496">
    <property type="entry name" value="Fibrinogen C-terminal domain-like"/>
    <property type="match status" value="1"/>
</dbReference>
<gene>
    <name evidence="7" type="ORF">SNE40_001706</name>
    <name evidence="8" type="ORF">SNE40_001726</name>
</gene>
<keyword evidence="3" id="KW-1015">Disulfide bond</keyword>
<evidence type="ECO:0000256" key="3">
    <source>
        <dbReference type="ARBA" id="ARBA00023157"/>
    </source>
</evidence>
<dbReference type="GO" id="GO:0034116">
    <property type="term" value="P:positive regulation of heterotypic cell-cell adhesion"/>
    <property type="evidence" value="ECO:0007669"/>
    <property type="project" value="TreeGrafter"/>
</dbReference>
<dbReference type="InterPro" id="IPR020837">
    <property type="entry name" value="Fibrinogen_CS"/>
</dbReference>
<keyword evidence="2" id="KW-0964">Secreted</keyword>
<dbReference type="EMBL" id="JAZGQO010000002">
    <property type="protein sequence ID" value="KAK6189706.1"/>
    <property type="molecule type" value="Genomic_DNA"/>
</dbReference>
<name>A0AAN8K4I9_PATCE</name>
<dbReference type="NCBIfam" id="NF040941">
    <property type="entry name" value="GGGWT_bact"/>
    <property type="match status" value="1"/>
</dbReference>
<dbReference type="CDD" id="cd00087">
    <property type="entry name" value="FReD"/>
    <property type="match status" value="1"/>
</dbReference>
<dbReference type="Pfam" id="PF00147">
    <property type="entry name" value="Fibrinogen_C"/>
    <property type="match status" value="1"/>
</dbReference>
<protein>
    <recommendedName>
        <fullName evidence="6">Fibrinogen C-terminal domain-containing protein</fullName>
    </recommendedName>
</protein>
<dbReference type="SMART" id="SM00186">
    <property type="entry name" value="FBG"/>
    <property type="match status" value="1"/>
</dbReference>
<evidence type="ECO:0000313" key="8">
    <source>
        <dbReference type="EMBL" id="KAK6189727.1"/>
    </source>
</evidence>
<dbReference type="Gene3D" id="3.90.215.10">
    <property type="entry name" value="Gamma Fibrinogen, chain A, domain 1"/>
    <property type="match status" value="1"/>
</dbReference>
<evidence type="ECO:0000256" key="4">
    <source>
        <dbReference type="ARBA" id="ARBA00023180"/>
    </source>
</evidence>
<feature type="signal peptide" evidence="5">
    <location>
        <begin position="1"/>
        <end position="21"/>
    </location>
</feature>
<evidence type="ECO:0000256" key="1">
    <source>
        <dbReference type="ARBA" id="ARBA00004613"/>
    </source>
</evidence>
<feature type="domain" description="Fibrinogen C-terminal" evidence="6">
    <location>
        <begin position="103"/>
        <end position="326"/>
    </location>
</feature>
<dbReference type="GO" id="GO:0005201">
    <property type="term" value="F:extracellular matrix structural constituent"/>
    <property type="evidence" value="ECO:0007669"/>
    <property type="project" value="TreeGrafter"/>
</dbReference>
<keyword evidence="4" id="KW-0325">Glycoprotein</keyword>
<dbReference type="InterPro" id="IPR002181">
    <property type="entry name" value="Fibrinogen_a/b/g_C_dom"/>
</dbReference>
<accession>A0AAN8K4I9</accession>
<dbReference type="GO" id="GO:0005577">
    <property type="term" value="C:fibrinogen complex"/>
    <property type="evidence" value="ECO:0007669"/>
    <property type="project" value="TreeGrafter"/>
</dbReference>
<feature type="chain" id="PRO_5044710924" description="Fibrinogen C-terminal domain-containing protein" evidence="5">
    <location>
        <begin position="22"/>
        <end position="340"/>
    </location>
</feature>
<keyword evidence="5" id="KW-0732">Signal</keyword>
<dbReference type="AlphaFoldDB" id="A0AAN8K4I9"/>
<evidence type="ECO:0000256" key="2">
    <source>
        <dbReference type="ARBA" id="ARBA00022525"/>
    </source>
</evidence>
<organism evidence="7 9">
    <name type="scientific">Patella caerulea</name>
    <name type="common">Rayed Mediterranean limpet</name>
    <dbReference type="NCBI Taxonomy" id="87958"/>
    <lineage>
        <taxon>Eukaryota</taxon>
        <taxon>Metazoa</taxon>
        <taxon>Spiralia</taxon>
        <taxon>Lophotrochozoa</taxon>
        <taxon>Mollusca</taxon>
        <taxon>Gastropoda</taxon>
        <taxon>Patellogastropoda</taxon>
        <taxon>Patelloidea</taxon>
        <taxon>Patellidae</taxon>
        <taxon>Patella</taxon>
    </lineage>
</organism>
<keyword evidence="9" id="KW-1185">Reference proteome</keyword>